<feature type="region of interest" description="Disordered" evidence="2">
    <location>
        <begin position="1"/>
        <end position="22"/>
    </location>
</feature>
<evidence type="ECO:0000256" key="2">
    <source>
        <dbReference type="SAM" id="MobiDB-lite"/>
    </source>
</evidence>
<keyword evidence="4" id="KW-1185">Reference proteome</keyword>
<dbReference type="EMBL" id="RKHK01000001">
    <property type="protein sequence ID" value="ROR73887.1"/>
    <property type="molecule type" value="Genomic_DNA"/>
</dbReference>
<gene>
    <name evidence="3" type="ORF">EDD31_2280</name>
</gene>
<sequence length="390" mass="40249">MTQATSAPLESSSGRSRAVAAGLTLRQSRRRRPAEVRAHNRAVVLGLLFHGEPVSRAQLARTTGLAPVTISDLVSELLAEGIVAEAGTAKQPRVGKPPTLVAFQHGSRQLVALDLSEVKVARGAVLDLSGRILHRRSASLGDPAHLAEHLEDLARELLALTSAPVLGLGIGTPGLVDPAGYLVEASNLASHDLALAEILHQRLGVPVHVENDANVLALGEVTFGHAPEHGLLTVALGLGVGAGIVLHGTLIRGHRLAAGEIGHITVDEEGPTCACGRRGCLEGAVSSSTLRARLGADTGPSAQRIRAEAGATLGRVLAPIVSALNLQQLRLFGPTEIYGGAFIEALEGTVRGRILPALAADLDVHFSPLGEDAVLTGAVVPVLIGELGFS</sequence>
<dbReference type="InterPro" id="IPR036388">
    <property type="entry name" value="WH-like_DNA-bd_sf"/>
</dbReference>
<dbReference type="InterPro" id="IPR000600">
    <property type="entry name" value="ROK"/>
</dbReference>
<dbReference type="GO" id="GO:0016301">
    <property type="term" value="F:kinase activity"/>
    <property type="evidence" value="ECO:0007669"/>
    <property type="project" value="UniProtKB-KW"/>
</dbReference>
<dbReference type="InterPro" id="IPR043129">
    <property type="entry name" value="ATPase_NBD"/>
</dbReference>
<dbReference type="AlphaFoldDB" id="A0A3N2BF63"/>
<dbReference type="Gene3D" id="1.10.10.10">
    <property type="entry name" value="Winged helix-like DNA-binding domain superfamily/Winged helix DNA-binding domain"/>
    <property type="match status" value="1"/>
</dbReference>
<evidence type="ECO:0000313" key="3">
    <source>
        <dbReference type="EMBL" id="ROR73887.1"/>
    </source>
</evidence>
<dbReference type="SUPFAM" id="SSF53067">
    <property type="entry name" value="Actin-like ATPase domain"/>
    <property type="match status" value="1"/>
</dbReference>
<dbReference type="Pfam" id="PF00480">
    <property type="entry name" value="ROK"/>
    <property type="match status" value="1"/>
</dbReference>
<dbReference type="PROSITE" id="PS01125">
    <property type="entry name" value="ROK"/>
    <property type="match status" value="1"/>
</dbReference>
<name>A0A3N2BF63_9MICO</name>
<accession>A0A3N2BF63</accession>
<feature type="compositionally biased region" description="Polar residues" evidence="2">
    <location>
        <begin position="1"/>
        <end position="10"/>
    </location>
</feature>
<reference evidence="3 4" key="1">
    <citation type="submission" date="2018-11" db="EMBL/GenBank/DDBJ databases">
        <title>Sequencing the genomes of 1000 actinobacteria strains.</title>
        <authorList>
            <person name="Klenk H.-P."/>
        </authorList>
    </citation>
    <scope>NUCLEOTIDE SEQUENCE [LARGE SCALE GENOMIC DNA]</scope>
    <source>
        <strain evidence="3 4">DSM 11294</strain>
    </source>
</reference>
<dbReference type="PANTHER" id="PTHR18964:SF149">
    <property type="entry name" value="BIFUNCTIONAL UDP-N-ACETYLGLUCOSAMINE 2-EPIMERASE_N-ACETYLMANNOSAMINE KINASE"/>
    <property type="match status" value="1"/>
</dbReference>
<comment type="similarity">
    <text evidence="1">Belongs to the ROK (NagC/XylR) family.</text>
</comment>
<evidence type="ECO:0000256" key="1">
    <source>
        <dbReference type="ARBA" id="ARBA00006479"/>
    </source>
</evidence>
<dbReference type="Proteomes" id="UP000280668">
    <property type="component" value="Unassembled WGS sequence"/>
</dbReference>
<dbReference type="InterPro" id="IPR036390">
    <property type="entry name" value="WH_DNA-bd_sf"/>
</dbReference>
<keyword evidence="3" id="KW-0808">Transferase</keyword>
<dbReference type="PANTHER" id="PTHR18964">
    <property type="entry name" value="ROK (REPRESSOR, ORF, KINASE) FAMILY"/>
    <property type="match status" value="1"/>
</dbReference>
<dbReference type="OrthoDB" id="9810372at2"/>
<dbReference type="SUPFAM" id="SSF46785">
    <property type="entry name" value="Winged helix' DNA-binding domain"/>
    <property type="match status" value="1"/>
</dbReference>
<comment type="caution">
    <text evidence="3">The sequence shown here is derived from an EMBL/GenBank/DDBJ whole genome shotgun (WGS) entry which is preliminary data.</text>
</comment>
<protein>
    <submittedName>
        <fullName evidence="3">Putative NBD/HSP70 family sugar kinase</fullName>
    </submittedName>
</protein>
<dbReference type="Gene3D" id="3.30.420.40">
    <property type="match status" value="2"/>
</dbReference>
<evidence type="ECO:0000313" key="4">
    <source>
        <dbReference type="Proteomes" id="UP000280668"/>
    </source>
</evidence>
<keyword evidence="3" id="KW-0418">Kinase</keyword>
<proteinExistence type="inferred from homology"/>
<feature type="compositionally biased region" description="Low complexity" evidence="2">
    <location>
        <begin position="11"/>
        <end position="22"/>
    </location>
</feature>
<organism evidence="3 4">
    <name type="scientific">Bogoriella caseilytica</name>
    <dbReference type="NCBI Taxonomy" id="56055"/>
    <lineage>
        <taxon>Bacteria</taxon>
        <taxon>Bacillati</taxon>
        <taxon>Actinomycetota</taxon>
        <taxon>Actinomycetes</taxon>
        <taxon>Micrococcales</taxon>
        <taxon>Bogoriellaceae</taxon>
        <taxon>Bogoriella</taxon>
    </lineage>
</organism>
<dbReference type="InterPro" id="IPR049874">
    <property type="entry name" value="ROK_cs"/>
</dbReference>